<comment type="caution">
    <text evidence="4">The sequence shown here is derived from an EMBL/GenBank/DDBJ whole genome shotgun (WGS) entry which is preliminary data.</text>
</comment>
<evidence type="ECO:0000313" key="5">
    <source>
        <dbReference type="Proteomes" id="UP000294796"/>
    </source>
</evidence>
<dbReference type="AlphaFoldDB" id="A0A4R5TQF6"/>
<dbReference type="Pfam" id="PF02517">
    <property type="entry name" value="Rce1-like"/>
    <property type="match status" value="1"/>
</dbReference>
<feature type="compositionally biased region" description="Basic residues" evidence="1">
    <location>
        <begin position="51"/>
        <end position="61"/>
    </location>
</feature>
<protein>
    <submittedName>
        <fullName evidence="4">CPBP family intramembrane metalloprotease</fullName>
    </submittedName>
</protein>
<keyword evidence="4" id="KW-0378">Hydrolase</keyword>
<feature type="transmembrane region" description="Helical" evidence="2">
    <location>
        <begin position="277"/>
        <end position="296"/>
    </location>
</feature>
<feature type="domain" description="CAAX prenyl protease 2/Lysostaphin resistance protein A-like" evidence="3">
    <location>
        <begin position="219"/>
        <end position="308"/>
    </location>
</feature>
<feature type="transmembrane region" description="Helical" evidence="2">
    <location>
        <begin position="108"/>
        <end position="125"/>
    </location>
</feature>
<feature type="transmembrane region" description="Helical" evidence="2">
    <location>
        <begin position="179"/>
        <end position="200"/>
    </location>
</feature>
<feature type="transmembrane region" description="Helical" evidence="2">
    <location>
        <begin position="137"/>
        <end position="158"/>
    </location>
</feature>
<keyword evidence="2" id="KW-0812">Transmembrane</keyword>
<keyword evidence="4" id="KW-0645">Protease</keyword>
<feature type="region of interest" description="Disordered" evidence="1">
    <location>
        <begin position="1"/>
        <end position="66"/>
    </location>
</feature>
<feature type="transmembrane region" description="Helical" evidence="2">
    <location>
        <begin position="303"/>
        <end position="322"/>
    </location>
</feature>
<gene>
    <name evidence="4" type="ORF">E2F46_13720</name>
</gene>
<evidence type="ECO:0000259" key="3">
    <source>
        <dbReference type="Pfam" id="PF02517"/>
    </source>
</evidence>
<dbReference type="GO" id="GO:0006508">
    <property type="term" value="P:proteolysis"/>
    <property type="evidence" value="ECO:0007669"/>
    <property type="project" value="UniProtKB-KW"/>
</dbReference>
<keyword evidence="4" id="KW-0482">Metalloprotease</keyword>
<dbReference type="GO" id="GO:0080120">
    <property type="term" value="P:CAAX-box protein maturation"/>
    <property type="evidence" value="ECO:0007669"/>
    <property type="project" value="UniProtKB-ARBA"/>
</dbReference>
<evidence type="ECO:0000256" key="1">
    <source>
        <dbReference type="SAM" id="MobiDB-lite"/>
    </source>
</evidence>
<organism evidence="4 5">
    <name type="scientific">Luteimonas aestuarii</name>
    <dbReference type="NCBI Taxonomy" id="453837"/>
    <lineage>
        <taxon>Bacteria</taxon>
        <taxon>Pseudomonadati</taxon>
        <taxon>Pseudomonadota</taxon>
        <taxon>Gammaproteobacteria</taxon>
        <taxon>Lysobacterales</taxon>
        <taxon>Lysobacteraceae</taxon>
        <taxon>Luteimonas</taxon>
    </lineage>
</organism>
<dbReference type="GO" id="GO:0008237">
    <property type="term" value="F:metallopeptidase activity"/>
    <property type="evidence" value="ECO:0007669"/>
    <property type="project" value="UniProtKB-KW"/>
</dbReference>
<evidence type="ECO:0000313" key="4">
    <source>
        <dbReference type="EMBL" id="TDK22516.1"/>
    </source>
</evidence>
<dbReference type="OrthoDB" id="6059004at2"/>
<proteinExistence type="predicted"/>
<sequence>MPGRSTPVSGGARKRGDGAFRPRRKQCMDDTTKGPFPPRFSGAKTSTCRPSPRHHRGRAHKAGLSAQRMADSCQFRGATHALKMTCNRHESHTMHNPPPSPAITTTSLLLRIAAALLACIAIWKIGMSLLPDAATPAHRLLAGAVITTLVCGYLFAAVRMDRPGLPSLGIEHASDVLRGAFAAAGLWLLTAVPATLLLLWLGLASVHMTSDWPAALASLALLVPAVLLIEAIPEELLFRGYLQGTLARRIAPWLAVVAQTVLFVLFAWAIGATDAPGQWSFLPGFALILGGLRLLGGNLGWPIGFHAALMIATQWLLAHGHFTVGNAMAIQVLAFVALPSAVYGVVLSILAQARDARARAAGR</sequence>
<feature type="transmembrane region" description="Helical" evidence="2">
    <location>
        <begin position="250"/>
        <end position="271"/>
    </location>
</feature>
<feature type="transmembrane region" description="Helical" evidence="2">
    <location>
        <begin position="212"/>
        <end position="229"/>
    </location>
</feature>
<keyword evidence="2" id="KW-0472">Membrane</keyword>
<dbReference type="GO" id="GO:0004175">
    <property type="term" value="F:endopeptidase activity"/>
    <property type="evidence" value="ECO:0007669"/>
    <property type="project" value="UniProtKB-ARBA"/>
</dbReference>
<dbReference type="InterPro" id="IPR003675">
    <property type="entry name" value="Rce1/LyrA-like_dom"/>
</dbReference>
<keyword evidence="5" id="KW-1185">Reference proteome</keyword>
<accession>A0A4R5TQF6</accession>
<evidence type="ECO:0000256" key="2">
    <source>
        <dbReference type="SAM" id="Phobius"/>
    </source>
</evidence>
<dbReference type="EMBL" id="SMTF01000013">
    <property type="protein sequence ID" value="TDK22516.1"/>
    <property type="molecule type" value="Genomic_DNA"/>
</dbReference>
<feature type="compositionally biased region" description="Basic and acidic residues" evidence="1">
    <location>
        <begin position="14"/>
        <end position="32"/>
    </location>
</feature>
<feature type="transmembrane region" description="Helical" evidence="2">
    <location>
        <begin position="328"/>
        <end position="350"/>
    </location>
</feature>
<reference evidence="4 5" key="1">
    <citation type="submission" date="2019-03" db="EMBL/GenBank/DDBJ databases">
        <title>Luteimonas zhaokaii sp.nov., isolated from the rectal contents of Plateau pika in Yushu, Qinghai Province, China.</title>
        <authorList>
            <person name="Zhang G."/>
        </authorList>
    </citation>
    <scope>NUCLEOTIDE SEQUENCE [LARGE SCALE GENOMIC DNA]</scope>
    <source>
        <strain evidence="4 5">B9</strain>
    </source>
</reference>
<keyword evidence="2" id="KW-1133">Transmembrane helix</keyword>
<dbReference type="Proteomes" id="UP000294796">
    <property type="component" value="Unassembled WGS sequence"/>
</dbReference>
<name>A0A4R5TQF6_9GAMM</name>